<dbReference type="Proteomes" id="UP000279037">
    <property type="component" value="Segment"/>
</dbReference>
<reference evidence="1 2" key="1">
    <citation type="submission" date="2018-10" db="EMBL/GenBank/DDBJ databases">
        <authorList>
            <person name="Garlena R.A."/>
            <person name="Russell D.A."/>
            <person name="Pope W.H."/>
            <person name="Jacobs-Sera D."/>
            <person name="Hatfull G.F."/>
        </authorList>
    </citation>
    <scope>NUCLEOTIDE SEQUENCE [LARGE SCALE GENOMIC DNA]</scope>
</reference>
<accession>A0A3G3LZG5</accession>
<dbReference type="EMBL" id="MK016495">
    <property type="protein sequence ID" value="AYQ99470.1"/>
    <property type="molecule type" value="Genomic_DNA"/>
</dbReference>
<keyword evidence="2" id="KW-1185">Reference proteome</keyword>
<dbReference type="RefSeq" id="YP_009815918.1">
    <property type="nucleotide sequence ID" value="NC_048101.1"/>
</dbReference>
<evidence type="ECO:0000313" key="1">
    <source>
        <dbReference type="EMBL" id="AYQ99470.1"/>
    </source>
</evidence>
<organism evidence="1 2">
    <name type="scientific">Microbacterium phage Goodman</name>
    <dbReference type="NCBI Taxonomy" id="2484206"/>
    <lineage>
        <taxon>Viruses</taxon>
        <taxon>Duplodnaviria</taxon>
        <taxon>Heunggongvirae</taxon>
        <taxon>Uroviricota</taxon>
        <taxon>Caudoviricetes</taxon>
        <taxon>Goodmanvirus</taxon>
        <taxon>Goodmanvirus goodman</taxon>
    </lineage>
</organism>
<sequence>MAELIDEEFGDWMETASVQPYTGSGAWDEGHGAAVAVPCHWKVQNKVITTSEGKTLVSSVQVQAGARWRSTLNEGAKVTLPGDPRVYTVTAVATWPGADSQVEVDLV</sequence>
<protein>
    <submittedName>
        <fullName evidence="1">Head-to-tail stopper</fullName>
    </submittedName>
</protein>
<gene>
    <name evidence="1" type="primary">14</name>
    <name evidence="1" type="ORF">PBI_GOODMAN_14</name>
</gene>
<name>A0A3G3LZG5_9CAUD</name>
<dbReference type="KEGG" id="vg:55007151"/>
<dbReference type="GeneID" id="55007151"/>
<evidence type="ECO:0000313" key="2">
    <source>
        <dbReference type="Proteomes" id="UP000279037"/>
    </source>
</evidence>
<proteinExistence type="predicted"/>